<gene>
    <name evidence="2" type="ORF">HMPREF9087_0820</name>
</gene>
<dbReference type="HOGENOM" id="CLU_2681950_0_0_9"/>
<name>F0EHC8_ENTCA</name>
<reference evidence="2 3" key="1">
    <citation type="submission" date="2011-01" db="EMBL/GenBank/DDBJ databases">
        <authorList>
            <person name="Muzny D."/>
            <person name="Qin X."/>
            <person name="Deng J."/>
            <person name="Jiang H."/>
            <person name="Liu Y."/>
            <person name="Qu J."/>
            <person name="Song X.-Z."/>
            <person name="Zhang L."/>
            <person name="Thornton R."/>
            <person name="Coyle M."/>
            <person name="Francisco L."/>
            <person name="Jackson L."/>
            <person name="Javaid M."/>
            <person name="Korchina V."/>
            <person name="Kovar C."/>
            <person name="Mata R."/>
            <person name="Mathew T."/>
            <person name="Ngo R."/>
            <person name="Nguyen L."/>
            <person name="Nguyen N."/>
            <person name="Okwuonu G."/>
            <person name="Ongeri F."/>
            <person name="Pham C."/>
            <person name="Simmons D."/>
            <person name="Wilczek-Boney K."/>
            <person name="Hale W."/>
            <person name="Jakkamsetti A."/>
            <person name="Pham P."/>
            <person name="Ruth R."/>
            <person name="San Lucas F."/>
            <person name="Warren J."/>
            <person name="Zhang J."/>
            <person name="Zhao Z."/>
            <person name="Zhou C."/>
            <person name="Zhu D."/>
            <person name="Lee S."/>
            <person name="Bess C."/>
            <person name="Blankenburg K."/>
            <person name="Forbes L."/>
            <person name="Fu Q."/>
            <person name="Gubbala S."/>
            <person name="Hirani K."/>
            <person name="Jayaseelan J.C."/>
            <person name="Lara F."/>
            <person name="Munidasa M."/>
            <person name="Palculict T."/>
            <person name="Patil S."/>
            <person name="Pu L.-L."/>
            <person name="Saada N."/>
            <person name="Tang L."/>
            <person name="Weissenberger G."/>
            <person name="Zhu Y."/>
            <person name="Hemphill L."/>
            <person name="Shang Y."/>
            <person name="Youmans B."/>
            <person name="Ayvaz T."/>
            <person name="Ross M."/>
            <person name="Santibanez J."/>
            <person name="Aqrawi P."/>
            <person name="Gross S."/>
            <person name="Joshi V."/>
            <person name="Fowler G."/>
            <person name="Nazareth L."/>
            <person name="Reid J."/>
            <person name="Worley K."/>
            <person name="Petrosino J."/>
            <person name="Highlander S."/>
            <person name="Gibbs R."/>
        </authorList>
    </citation>
    <scope>NUCLEOTIDE SEQUENCE [LARGE SCALE GENOMIC DNA]</scope>
    <source>
        <strain evidence="2 3">ATCC 12755</strain>
    </source>
</reference>
<sequence>MNLDDIGLPYVIWKYKRKERYTMKVISEASKEQIITMCGSNQHSHHPPIILPEETDTPFSNQKKEEIKKEEKAS</sequence>
<evidence type="ECO:0000313" key="3">
    <source>
        <dbReference type="Proteomes" id="UP000004835"/>
    </source>
</evidence>
<feature type="region of interest" description="Disordered" evidence="1">
    <location>
        <begin position="39"/>
        <end position="74"/>
    </location>
</feature>
<evidence type="ECO:0000256" key="1">
    <source>
        <dbReference type="SAM" id="MobiDB-lite"/>
    </source>
</evidence>
<feature type="compositionally biased region" description="Basic and acidic residues" evidence="1">
    <location>
        <begin position="62"/>
        <end position="74"/>
    </location>
</feature>
<organism evidence="2 3">
    <name type="scientific">Enterococcus casseliflavus ATCC 12755</name>
    <dbReference type="NCBI Taxonomy" id="888066"/>
    <lineage>
        <taxon>Bacteria</taxon>
        <taxon>Bacillati</taxon>
        <taxon>Bacillota</taxon>
        <taxon>Bacilli</taxon>
        <taxon>Lactobacillales</taxon>
        <taxon>Enterococcaceae</taxon>
        <taxon>Enterococcus</taxon>
    </lineage>
</organism>
<dbReference type="EMBL" id="AEWT01000007">
    <property type="protein sequence ID" value="EGC70442.1"/>
    <property type="molecule type" value="Genomic_DNA"/>
</dbReference>
<proteinExistence type="predicted"/>
<evidence type="ECO:0000313" key="2">
    <source>
        <dbReference type="EMBL" id="EGC70442.1"/>
    </source>
</evidence>
<dbReference type="AlphaFoldDB" id="F0EHC8"/>
<comment type="caution">
    <text evidence="2">The sequence shown here is derived from an EMBL/GenBank/DDBJ whole genome shotgun (WGS) entry which is preliminary data.</text>
</comment>
<accession>F0EHC8</accession>
<dbReference type="Proteomes" id="UP000004835">
    <property type="component" value="Unassembled WGS sequence"/>
</dbReference>
<protein>
    <submittedName>
        <fullName evidence="2">Uncharacterized protein</fullName>
    </submittedName>
</protein>